<dbReference type="Pfam" id="PF20671">
    <property type="entry name" value="COG3_C"/>
    <property type="match status" value="1"/>
</dbReference>
<evidence type="ECO:0000256" key="3">
    <source>
        <dbReference type="ARBA" id="ARBA00020976"/>
    </source>
</evidence>
<evidence type="ECO:0000313" key="13">
    <source>
        <dbReference type="EnsemblMetazoa" id="CapteP176475"/>
    </source>
</evidence>
<feature type="region of interest" description="Disordered" evidence="9">
    <location>
        <begin position="829"/>
        <end position="849"/>
    </location>
</feature>
<keyword evidence="5" id="KW-0653">Protein transport</keyword>
<accession>R7V6T4</accession>
<evidence type="ECO:0000256" key="9">
    <source>
        <dbReference type="SAM" id="MobiDB-lite"/>
    </source>
</evidence>
<evidence type="ECO:0000256" key="4">
    <source>
        <dbReference type="ARBA" id="ARBA00022448"/>
    </source>
</evidence>
<dbReference type="STRING" id="283909.R7V6T4"/>
<dbReference type="PANTHER" id="PTHR13302:SF8">
    <property type="entry name" value="CONSERVED OLIGOMERIC GOLGI COMPLEX SUBUNIT 3"/>
    <property type="match status" value="1"/>
</dbReference>
<evidence type="ECO:0000256" key="8">
    <source>
        <dbReference type="ARBA" id="ARBA00031339"/>
    </source>
</evidence>
<dbReference type="Pfam" id="PF04136">
    <property type="entry name" value="COG3_N"/>
    <property type="match status" value="1"/>
</dbReference>
<proteinExistence type="inferred from homology"/>
<comment type="subcellular location">
    <subcellularLocation>
        <location evidence="1">Golgi apparatus membrane</location>
        <topology evidence="1">Peripheral membrane protein</topology>
    </subcellularLocation>
</comment>
<feature type="domain" description="Conserved oligomeric Golgi complex subunit 3 C-terminal" evidence="11">
    <location>
        <begin position="278"/>
        <end position="639"/>
    </location>
</feature>
<dbReference type="OMA" id="LEEHMQY"/>
<feature type="region of interest" description="Disordered" evidence="9">
    <location>
        <begin position="1"/>
        <end position="30"/>
    </location>
</feature>
<dbReference type="InterPro" id="IPR048685">
    <property type="entry name" value="COG3_C"/>
</dbReference>
<dbReference type="HOGENOM" id="CLU_011639_1_1_1"/>
<dbReference type="EnsemblMetazoa" id="CapteT176475">
    <property type="protein sequence ID" value="CapteP176475"/>
    <property type="gene ID" value="CapteG176475"/>
</dbReference>
<dbReference type="PANTHER" id="PTHR13302">
    <property type="entry name" value="CONSERVED OLIGOMERIC GOLGI COMPLEX COMPONENT 3"/>
    <property type="match status" value="1"/>
</dbReference>
<keyword evidence="4" id="KW-0813">Transport</keyword>
<evidence type="ECO:0000313" key="12">
    <source>
        <dbReference type="EMBL" id="ELU14157.1"/>
    </source>
</evidence>
<reference evidence="12 14" key="2">
    <citation type="journal article" date="2013" name="Nature">
        <title>Insights into bilaterian evolution from three spiralian genomes.</title>
        <authorList>
            <person name="Simakov O."/>
            <person name="Marletaz F."/>
            <person name="Cho S.J."/>
            <person name="Edsinger-Gonzales E."/>
            <person name="Havlak P."/>
            <person name="Hellsten U."/>
            <person name="Kuo D.H."/>
            <person name="Larsson T."/>
            <person name="Lv J."/>
            <person name="Arendt D."/>
            <person name="Savage R."/>
            <person name="Osoegawa K."/>
            <person name="de Jong P."/>
            <person name="Grimwood J."/>
            <person name="Chapman J.A."/>
            <person name="Shapiro H."/>
            <person name="Aerts A."/>
            <person name="Otillar R.P."/>
            <person name="Terry A.Y."/>
            <person name="Boore J.L."/>
            <person name="Grigoriev I.V."/>
            <person name="Lindberg D.R."/>
            <person name="Seaver E.C."/>
            <person name="Weisblat D.A."/>
            <person name="Putnam N.H."/>
            <person name="Rokhsar D.S."/>
        </authorList>
    </citation>
    <scope>NUCLEOTIDE SEQUENCE</scope>
    <source>
        <strain evidence="12 14">I ESC-2004</strain>
    </source>
</reference>
<dbReference type="GO" id="GO:0006891">
    <property type="term" value="P:intra-Golgi vesicle-mediated transport"/>
    <property type="evidence" value="ECO:0007669"/>
    <property type="project" value="TreeGrafter"/>
</dbReference>
<dbReference type="GO" id="GO:0005801">
    <property type="term" value="C:cis-Golgi network"/>
    <property type="evidence" value="ECO:0007669"/>
    <property type="project" value="InterPro"/>
</dbReference>
<evidence type="ECO:0000256" key="2">
    <source>
        <dbReference type="ARBA" id="ARBA00009936"/>
    </source>
</evidence>
<keyword evidence="7" id="KW-0472">Membrane</keyword>
<evidence type="ECO:0000313" key="14">
    <source>
        <dbReference type="Proteomes" id="UP000014760"/>
    </source>
</evidence>
<dbReference type="OrthoDB" id="296793at2759"/>
<protein>
    <recommendedName>
        <fullName evidence="3">Conserved oligomeric Golgi complex subunit 3</fullName>
    </recommendedName>
    <alternativeName>
        <fullName evidence="8">Component of oligomeric Golgi complex 3</fullName>
    </alternativeName>
</protein>
<evidence type="ECO:0000256" key="7">
    <source>
        <dbReference type="ARBA" id="ARBA00023136"/>
    </source>
</evidence>
<dbReference type="GO" id="GO:0006886">
    <property type="term" value="P:intracellular protein transport"/>
    <property type="evidence" value="ECO:0007669"/>
    <property type="project" value="InterPro"/>
</dbReference>
<reference evidence="14" key="1">
    <citation type="submission" date="2012-12" db="EMBL/GenBank/DDBJ databases">
        <authorList>
            <person name="Hellsten U."/>
            <person name="Grimwood J."/>
            <person name="Chapman J.A."/>
            <person name="Shapiro H."/>
            <person name="Aerts A."/>
            <person name="Otillar R.P."/>
            <person name="Terry A.Y."/>
            <person name="Boore J.L."/>
            <person name="Simakov O."/>
            <person name="Marletaz F."/>
            <person name="Cho S.-J."/>
            <person name="Edsinger-Gonzales E."/>
            <person name="Havlak P."/>
            <person name="Kuo D.-H."/>
            <person name="Larsson T."/>
            <person name="Lv J."/>
            <person name="Arendt D."/>
            <person name="Savage R."/>
            <person name="Osoegawa K."/>
            <person name="de Jong P."/>
            <person name="Lindberg D.R."/>
            <person name="Seaver E.C."/>
            <person name="Weisblat D.A."/>
            <person name="Putnam N.H."/>
            <person name="Grigoriev I.V."/>
            <person name="Rokhsar D.S."/>
        </authorList>
    </citation>
    <scope>NUCLEOTIDE SEQUENCE</scope>
    <source>
        <strain evidence="14">I ESC-2004</strain>
    </source>
</reference>
<keyword evidence="14" id="KW-1185">Reference proteome</keyword>
<dbReference type="InterPro" id="IPR007265">
    <property type="entry name" value="COG_su3"/>
</dbReference>
<name>R7V6T4_CAPTE</name>
<dbReference type="AlphaFoldDB" id="R7V6T4"/>
<organism evidence="12">
    <name type="scientific">Capitella teleta</name>
    <name type="common">Polychaete worm</name>
    <dbReference type="NCBI Taxonomy" id="283909"/>
    <lineage>
        <taxon>Eukaryota</taxon>
        <taxon>Metazoa</taxon>
        <taxon>Spiralia</taxon>
        <taxon>Lophotrochozoa</taxon>
        <taxon>Annelida</taxon>
        <taxon>Polychaeta</taxon>
        <taxon>Sedentaria</taxon>
        <taxon>Scolecida</taxon>
        <taxon>Capitellidae</taxon>
        <taxon>Capitella</taxon>
    </lineage>
</organism>
<reference evidence="13" key="3">
    <citation type="submission" date="2015-06" db="UniProtKB">
        <authorList>
            <consortium name="EnsemblMetazoa"/>
        </authorList>
    </citation>
    <scope>IDENTIFICATION</scope>
</reference>
<dbReference type="FunCoup" id="R7V6T4">
    <property type="interactions" value="1337"/>
</dbReference>
<dbReference type="GO" id="GO:0000139">
    <property type="term" value="C:Golgi membrane"/>
    <property type="evidence" value="ECO:0007669"/>
    <property type="project" value="UniProtKB-SubCell"/>
</dbReference>
<dbReference type="EMBL" id="KB294746">
    <property type="protein sequence ID" value="ELU14157.1"/>
    <property type="molecule type" value="Genomic_DNA"/>
</dbReference>
<evidence type="ECO:0000256" key="1">
    <source>
        <dbReference type="ARBA" id="ARBA00004395"/>
    </source>
</evidence>
<dbReference type="Proteomes" id="UP000014760">
    <property type="component" value="Unassembled WGS sequence"/>
</dbReference>
<dbReference type="EMBL" id="AMQN01004958">
    <property type="status" value="NOT_ANNOTATED_CDS"/>
    <property type="molecule type" value="Genomic_DNA"/>
</dbReference>
<evidence type="ECO:0000259" key="11">
    <source>
        <dbReference type="Pfam" id="PF20671"/>
    </source>
</evidence>
<sequence length="849" mass="96798">MQPQQAPKNFREKLSAWDATVDPKAPLTDRQKDSFMELTTHSSNRPLPVELPLDDEVLSLATRGLPATPSEVEEDVLTKAFSSKYERLDTAQQFFLWFSEVEAEMEEEADFPQRELLERLQDYRGECELVTEQLDIALDHLTDLRQRYVHVSTKTNTLHEACENALEEQTRLVNTADSINNKLTYFNELDRISSKLGSPTLTVTSESFIPMLSRLDECINYINKNPQFKESSIYLAKFRQCLSRALSFIKIHVFSVLQSATQHVLPKKVPGPTDDAFTLFYGKFRANAPRVKSLMEEVESRLDKSPEYQQLLSDCHTCFFQQRQTLLGPSVQTAIYELATKHERDHCALVRSGCAFMVHVCEDEHQLFFHFFTKTTPALDATLESLCNSLYDVLRPLIIHVNHLETLAELCSILKIEMIEEHVQNSPEQLKAFEVVCSQMLEDVQERLVYRSHIYIRQEILNYKPAEGDLAYPEKLQMMESIAASIRKDREEQLSRHNSETSLANGNHVDNMRASLDRSMSLRGDDVFFTVPLSEPGHNMPMSPADLHGMWYPTVRRTLVCLSKLFRCIDRSTFQGLSQEVLSMCIHSLVSASDSIKKKKSAIDGDLFLIKHLLILREQIAPFHVDFAVRETSLDFSKIKDAARDLLQSRSRLFAMNSQNSLLQFVLDGTPQVTETFHDSKKDVDHQLKATCEEFIKHVVHLLVGPLQDFLNKADVILRISRVDGDDGPAVSLRLQPFASPEQLHSVVAQTYRGLKQHKGLVQKSMALYLANKDTEYILFKPIKTHVQQNFQQLQALLSEHYSEEDQQIVGAPTLEQINLLLATSTAKQRTFSSSTESPPRDITPSSSS</sequence>
<evidence type="ECO:0000259" key="10">
    <source>
        <dbReference type="Pfam" id="PF04136"/>
    </source>
</evidence>
<gene>
    <name evidence="12" type="ORF">CAPTEDRAFT_176475</name>
</gene>
<dbReference type="GO" id="GO:0007030">
    <property type="term" value="P:Golgi organization"/>
    <property type="evidence" value="ECO:0007669"/>
    <property type="project" value="TreeGrafter"/>
</dbReference>
<dbReference type="InterPro" id="IPR048320">
    <property type="entry name" value="COG3_N"/>
</dbReference>
<evidence type="ECO:0000256" key="5">
    <source>
        <dbReference type="ARBA" id="ARBA00022927"/>
    </source>
</evidence>
<comment type="similarity">
    <text evidence="2">Belongs to the COG3 family.</text>
</comment>
<keyword evidence="6" id="KW-0333">Golgi apparatus</keyword>
<evidence type="ECO:0000256" key="6">
    <source>
        <dbReference type="ARBA" id="ARBA00023034"/>
    </source>
</evidence>
<dbReference type="GO" id="GO:0017119">
    <property type="term" value="C:Golgi transport complex"/>
    <property type="evidence" value="ECO:0007669"/>
    <property type="project" value="TreeGrafter"/>
</dbReference>
<feature type="domain" description="Conserved oligomeric Golgi complex subunit 3 N-terminal" evidence="10">
    <location>
        <begin position="116"/>
        <end position="258"/>
    </location>
</feature>